<keyword evidence="5" id="KW-1185">Reference proteome</keyword>
<dbReference type="InterPro" id="IPR036291">
    <property type="entry name" value="NAD(P)-bd_dom_sf"/>
</dbReference>
<dbReference type="InterPro" id="IPR051414">
    <property type="entry name" value="Adenylate-forming_Reductase"/>
</dbReference>
<dbReference type="STRING" id="37992.A0A4Z0YCZ6"/>
<feature type="domain" description="Thioester reductase (TE)" evidence="3">
    <location>
        <begin position="247"/>
        <end position="491"/>
    </location>
</feature>
<reference evidence="4 5" key="1">
    <citation type="submission" date="2019-03" db="EMBL/GenBank/DDBJ databases">
        <title>Draft genome sequence of Xylaria hypoxylon DSM 108379, a ubiquitous saprotrophic-parasitic fungi on hardwood.</title>
        <authorList>
            <person name="Buettner E."/>
            <person name="Leonhardt S."/>
            <person name="Gebauer A.M."/>
            <person name="Liers C."/>
            <person name="Hofrichter M."/>
            <person name="Kellner H."/>
        </authorList>
    </citation>
    <scope>NUCLEOTIDE SEQUENCE [LARGE SCALE GENOMIC DNA]</scope>
    <source>
        <strain evidence="4 5">DSM 108379</strain>
    </source>
</reference>
<evidence type="ECO:0000256" key="1">
    <source>
        <dbReference type="ARBA" id="ARBA00022450"/>
    </source>
</evidence>
<proteinExistence type="predicted"/>
<sequence>MIGSHPHLSSAVYVGNGRSQPAAILEVADGELSKLNADQVIDAVWPLIEEVNSLSPSHGQLHKSHLIIADSSKRFLRTAKCTLRRRETAQLFESEMREVFEAPARTPNYGIHIDVALSDELQSFVRMVYQKATGCESLKLDEDIFLVGADSLNIQDAISDLKAAVFSPQICIDTSWINQKAVYANPTTLTMTRFLGSLGRPQVPAAPEQLAERQQFLQKVYEQFRQQFPGGLRIGIGETSAPTTVLLTGSTGNLGSYLLDALLRRSDINTVICLNRSKNAAERQMMSAAEKGLCMDFNRDRIIFMHADLSQPQFGLEQHDYEYILSRTTVIIHNQWPVNFNLPLSSFEPQLQGVVNLVKFAGEGVCSPRVFFVSSIAAVNNWRRQIHLDSPTYDIPERHFTDLLLASGGYGQSKAIAADLLYYASSQCGLRGAIVRLGQVAGASKCGGGVWNTNEWFPSLISTSQTMGVLPEMLPLLNEIDWIPVDSAAQVFVELALDSYTPSSTADPRQRNMALFNVANPNTIPWGNLIPAVQDSAQDGLKTVSFPEWLAMLESSMPVQSEKAFVTLPALKLLDFFRGLQEGEHEGAKQTLLQTEVTVRSSLCLAKMGAITKKMMTAWLERWKA</sequence>
<accession>A0A4Z0YCZ6</accession>
<evidence type="ECO:0000313" key="5">
    <source>
        <dbReference type="Proteomes" id="UP000297716"/>
    </source>
</evidence>
<evidence type="ECO:0000313" key="4">
    <source>
        <dbReference type="EMBL" id="TGJ81854.1"/>
    </source>
</evidence>
<dbReference type="Pfam" id="PF23562">
    <property type="entry name" value="AMP-binding_C_3"/>
    <property type="match status" value="1"/>
</dbReference>
<comment type="caution">
    <text evidence="4">The sequence shown here is derived from an EMBL/GenBank/DDBJ whole genome shotgun (WGS) entry which is preliminary data.</text>
</comment>
<protein>
    <recommendedName>
        <fullName evidence="3">Thioester reductase (TE) domain-containing protein</fullName>
    </recommendedName>
</protein>
<dbReference type="PANTHER" id="PTHR43439:SF2">
    <property type="entry name" value="ENZYME, PUTATIVE (JCVI)-RELATED"/>
    <property type="match status" value="1"/>
</dbReference>
<evidence type="ECO:0000256" key="2">
    <source>
        <dbReference type="ARBA" id="ARBA00022553"/>
    </source>
</evidence>
<dbReference type="InterPro" id="IPR013120">
    <property type="entry name" value="FAR_NAD-bd"/>
</dbReference>
<organism evidence="4 5">
    <name type="scientific">Xylaria hypoxylon</name>
    <dbReference type="NCBI Taxonomy" id="37992"/>
    <lineage>
        <taxon>Eukaryota</taxon>
        <taxon>Fungi</taxon>
        <taxon>Dikarya</taxon>
        <taxon>Ascomycota</taxon>
        <taxon>Pezizomycotina</taxon>
        <taxon>Sordariomycetes</taxon>
        <taxon>Xylariomycetidae</taxon>
        <taxon>Xylariales</taxon>
        <taxon>Xylariaceae</taxon>
        <taxon>Xylaria</taxon>
    </lineage>
</organism>
<dbReference type="OrthoDB" id="429813at2759"/>
<dbReference type="PANTHER" id="PTHR43439">
    <property type="entry name" value="PHENYLACETATE-COENZYME A LIGASE"/>
    <property type="match status" value="1"/>
</dbReference>
<gene>
    <name evidence="4" type="ORF">E0Z10_g6927</name>
</gene>
<dbReference type="AlphaFoldDB" id="A0A4Z0YCZ6"/>
<keyword evidence="2" id="KW-0597">Phosphoprotein</keyword>
<dbReference type="SUPFAM" id="SSF51735">
    <property type="entry name" value="NAD(P)-binding Rossmann-fold domains"/>
    <property type="match status" value="1"/>
</dbReference>
<dbReference type="Pfam" id="PF07993">
    <property type="entry name" value="NAD_binding_4"/>
    <property type="match status" value="1"/>
</dbReference>
<name>A0A4Z0YCZ6_9PEZI</name>
<keyword evidence="1" id="KW-0596">Phosphopantetheine</keyword>
<dbReference type="Gene3D" id="3.40.50.720">
    <property type="entry name" value="NAD(P)-binding Rossmann-like Domain"/>
    <property type="match status" value="1"/>
</dbReference>
<dbReference type="EMBL" id="SKBN01000151">
    <property type="protein sequence ID" value="TGJ81854.1"/>
    <property type="molecule type" value="Genomic_DNA"/>
</dbReference>
<dbReference type="Proteomes" id="UP000297716">
    <property type="component" value="Unassembled WGS sequence"/>
</dbReference>
<evidence type="ECO:0000259" key="3">
    <source>
        <dbReference type="Pfam" id="PF07993"/>
    </source>
</evidence>